<evidence type="ECO:0000256" key="12">
    <source>
        <dbReference type="ARBA" id="ARBA00023239"/>
    </source>
</evidence>
<dbReference type="InterPro" id="IPR030677">
    <property type="entry name" value="Nnr"/>
</dbReference>
<dbReference type="InterPro" id="IPR036652">
    <property type="entry name" value="YjeF_N_dom_sf"/>
</dbReference>
<dbReference type="NCBIfam" id="TIGR00197">
    <property type="entry name" value="yjeF_nterm"/>
    <property type="match status" value="1"/>
</dbReference>
<dbReference type="GO" id="GO:0110051">
    <property type="term" value="P:metabolite repair"/>
    <property type="evidence" value="ECO:0007669"/>
    <property type="project" value="TreeGrafter"/>
</dbReference>
<dbReference type="HAMAP" id="MF_01965">
    <property type="entry name" value="NADHX_dehydratase"/>
    <property type="match status" value="1"/>
</dbReference>
<evidence type="ECO:0000256" key="2">
    <source>
        <dbReference type="ARBA" id="ARBA00000909"/>
    </source>
</evidence>
<feature type="binding site" evidence="18">
    <location>
        <position position="142"/>
    </location>
    <ligand>
        <name>(6S)-NADPHX</name>
        <dbReference type="ChEBI" id="CHEBI:64076"/>
    </ligand>
</feature>
<dbReference type="EMBL" id="PCPP01000003">
    <property type="protein sequence ID" value="PRB82502.1"/>
    <property type="molecule type" value="Genomic_DNA"/>
</dbReference>
<sequence length="507" mass="56339">MPMKVFTAEQIRSWDQFTISQEPVSSIQLMERASMVLAHWISEHCKNHKKLAVFCGKGNNGGDGLAVARILYLKGFDVDVFISDSKIKFSEDASVNLKRLRDLSGISVRKFDQNEYYNFDDKTIIVDALFGTGLSRPLEGEYKTLVEQLNTKKNIKISIDIPSGLSADEMFTHDSVILKADYTLTLHCWKRTFLHPETGKYTGKVEVLDIDLSQIYADTTDSEYSVIDDQQVGSIFIPRQEFSHKGSYGKAVIIGGSYGKIGAAVLATQSALKTGAGLTFTLAPECGYEILQISCPEAMFIKGGEQVMTNFEFDKDFTCGIGPGLGTHSDTEKSFLSFLKNYSQPLILDADALNILSKDPKYLELIPKKSIITPHPKEFERLFGSTDHSFKRLELAREKAKELDIYIVLKDHHTQVITPQGNVFYNITGNAGLAKGGSGDILTGILTSLLAQRYSPEQACILGVWLHGRAADIASEKHSKESMLPTDVIDEFGNVFEELNRKVEKSL</sequence>
<evidence type="ECO:0000256" key="8">
    <source>
        <dbReference type="ARBA" id="ARBA00022857"/>
    </source>
</evidence>
<dbReference type="NCBIfam" id="TIGR00196">
    <property type="entry name" value="yjeF_cterm"/>
    <property type="match status" value="1"/>
</dbReference>
<accession>A0A2S9CPT6</accession>
<evidence type="ECO:0000256" key="1">
    <source>
        <dbReference type="ARBA" id="ARBA00000013"/>
    </source>
</evidence>
<keyword evidence="11 18" id="KW-0413">Isomerase</keyword>
<dbReference type="PROSITE" id="PS51385">
    <property type="entry name" value="YJEF_N"/>
    <property type="match status" value="1"/>
</dbReference>
<comment type="similarity">
    <text evidence="17">Belongs to the NnrD/CARKD family.</text>
</comment>
<dbReference type="GO" id="GO:0052855">
    <property type="term" value="F:ADP-dependent NAD(P)H-hydrate dehydratase activity"/>
    <property type="evidence" value="ECO:0007669"/>
    <property type="project" value="UniProtKB-UniRule"/>
</dbReference>
<evidence type="ECO:0000259" key="21">
    <source>
        <dbReference type="PROSITE" id="PS51385"/>
    </source>
</evidence>
<keyword evidence="12 17" id="KW-0456">Lyase</keyword>
<dbReference type="Gene3D" id="3.40.1190.20">
    <property type="match status" value="1"/>
</dbReference>
<feature type="binding site" evidence="17">
    <location>
        <position position="439"/>
    </location>
    <ligand>
        <name>AMP</name>
        <dbReference type="ChEBI" id="CHEBI:456215"/>
    </ligand>
</feature>
<keyword evidence="13" id="KW-0511">Multifunctional enzyme</keyword>
<dbReference type="Proteomes" id="UP000238325">
    <property type="component" value="Unassembled WGS sequence"/>
</dbReference>
<keyword evidence="6 17" id="KW-0547">Nucleotide-binding</keyword>
<keyword evidence="8 17" id="KW-0521">NADP</keyword>
<dbReference type="GO" id="GO:0046872">
    <property type="term" value="F:metal ion binding"/>
    <property type="evidence" value="ECO:0007669"/>
    <property type="project" value="UniProtKB-UniRule"/>
</dbReference>
<feature type="binding site" evidence="18">
    <location>
        <position position="160"/>
    </location>
    <ligand>
        <name>(6S)-NADPHX</name>
        <dbReference type="ChEBI" id="CHEBI:64076"/>
    </ligand>
</feature>
<dbReference type="Gene3D" id="3.40.50.10260">
    <property type="entry name" value="YjeF N-terminal domain"/>
    <property type="match status" value="1"/>
</dbReference>
<evidence type="ECO:0000256" key="17">
    <source>
        <dbReference type="HAMAP-Rule" id="MF_01965"/>
    </source>
</evidence>
<comment type="similarity">
    <text evidence="4 19">In the C-terminal section; belongs to the NnrD/CARKD family.</text>
</comment>
<evidence type="ECO:0000259" key="20">
    <source>
        <dbReference type="PROSITE" id="PS51383"/>
    </source>
</evidence>
<dbReference type="GO" id="GO:0052856">
    <property type="term" value="F:NAD(P)HX epimerase activity"/>
    <property type="evidence" value="ECO:0007669"/>
    <property type="project" value="UniProtKB-UniRule"/>
</dbReference>
<evidence type="ECO:0000256" key="6">
    <source>
        <dbReference type="ARBA" id="ARBA00022741"/>
    </source>
</evidence>
<dbReference type="InterPro" id="IPR029056">
    <property type="entry name" value="Ribokinase-like"/>
</dbReference>
<comment type="function">
    <text evidence="18">Catalyzes the epimerization of the S- and R-forms of NAD(P)HX, a damaged form of NAD(P)H that is a result of enzymatic or heat-dependent hydration. This is a prerequisite for the S-specific NAD(P)H-hydrate dehydratase to allow the repair of both epimers of NAD(P)HX.</text>
</comment>
<dbReference type="EC" id="5.1.99.6" evidence="19"/>
<evidence type="ECO:0000313" key="24">
    <source>
        <dbReference type="Proteomes" id="UP000238325"/>
    </source>
</evidence>
<dbReference type="Proteomes" id="UP000238534">
    <property type="component" value="Unassembled WGS sequence"/>
</dbReference>
<comment type="caution">
    <text evidence="22">The sequence shown here is derived from an EMBL/GenBank/DDBJ whole genome shotgun (WGS) entry which is preliminary data.</text>
</comment>
<feature type="binding site" evidence="17">
    <location>
        <position position="263"/>
    </location>
    <ligand>
        <name>(6S)-NADPHX</name>
        <dbReference type="ChEBI" id="CHEBI:64076"/>
    </ligand>
</feature>
<evidence type="ECO:0000256" key="18">
    <source>
        <dbReference type="HAMAP-Rule" id="MF_01966"/>
    </source>
</evidence>
<evidence type="ECO:0000256" key="3">
    <source>
        <dbReference type="ARBA" id="ARBA00006001"/>
    </source>
</evidence>
<feature type="binding site" evidence="17">
    <location>
        <begin position="410"/>
        <end position="414"/>
    </location>
    <ligand>
        <name>AMP</name>
        <dbReference type="ChEBI" id="CHEBI:456215"/>
    </ligand>
</feature>
<dbReference type="CDD" id="cd01171">
    <property type="entry name" value="YXKO-related"/>
    <property type="match status" value="1"/>
</dbReference>
<evidence type="ECO:0000313" key="23">
    <source>
        <dbReference type="EMBL" id="PRB88877.1"/>
    </source>
</evidence>
<dbReference type="PROSITE" id="PS51383">
    <property type="entry name" value="YJEF_C_3"/>
    <property type="match status" value="1"/>
</dbReference>
<comment type="similarity">
    <text evidence="18">Belongs to the NnrE/AIBP family.</text>
</comment>
<dbReference type="EMBL" id="PCPH01000004">
    <property type="protein sequence ID" value="PRB88877.1"/>
    <property type="molecule type" value="Genomic_DNA"/>
</dbReference>
<feature type="binding site" evidence="17">
    <location>
        <position position="375"/>
    </location>
    <ligand>
        <name>(6S)-NADPHX</name>
        <dbReference type="ChEBI" id="CHEBI:64076"/>
    </ligand>
</feature>
<feature type="binding site" evidence="17">
    <location>
        <position position="324"/>
    </location>
    <ligand>
        <name>(6S)-NADPHX</name>
        <dbReference type="ChEBI" id="CHEBI:64076"/>
    </ligand>
</feature>
<dbReference type="Pfam" id="PF01256">
    <property type="entry name" value="Carb_kinase"/>
    <property type="match status" value="1"/>
</dbReference>
<feature type="domain" description="YjeF N-terminal" evidence="21">
    <location>
        <begin position="11"/>
        <end position="218"/>
    </location>
</feature>
<dbReference type="PANTHER" id="PTHR12592">
    <property type="entry name" value="ATP-DEPENDENT (S)-NAD(P)H-HYDRATE DEHYDRATASE FAMILY MEMBER"/>
    <property type="match status" value="1"/>
</dbReference>
<dbReference type="PIRSF" id="PIRSF017184">
    <property type="entry name" value="Nnr"/>
    <property type="match status" value="1"/>
</dbReference>
<dbReference type="SUPFAM" id="SSF53613">
    <property type="entry name" value="Ribokinase-like"/>
    <property type="match status" value="1"/>
</dbReference>
<keyword evidence="10 17" id="KW-0520">NAD</keyword>
<comment type="catalytic activity">
    <reaction evidence="2 18 19">
        <text>(6R)-NADPHX = (6S)-NADPHX</text>
        <dbReference type="Rhea" id="RHEA:32227"/>
        <dbReference type="ChEBI" id="CHEBI:64076"/>
        <dbReference type="ChEBI" id="CHEBI:64077"/>
        <dbReference type="EC" id="5.1.99.6"/>
    </reaction>
</comment>
<evidence type="ECO:0000256" key="13">
    <source>
        <dbReference type="ARBA" id="ARBA00023268"/>
    </source>
</evidence>
<keyword evidence="5 18" id="KW-0479">Metal-binding</keyword>
<comment type="similarity">
    <text evidence="3 19">In the N-terminal section; belongs to the NnrE/AIBP family.</text>
</comment>
<dbReference type="GO" id="GO:0005524">
    <property type="term" value="F:ATP binding"/>
    <property type="evidence" value="ECO:0007669"/>
    <property type="project" value="UniProtKB-UniRule"/>
</dbReference>
<feature type="binding site" evidence="18">
    <location>
        <position position="163"/>
    </location>
    <ligand>
        <name>K(+)</name>
        <dbReference type="ChEBI" id="CHEBI:29103"/>
    </ligand>
</feature>
<evidence type="ECO:0000256" key="4">
    <source>
        <dbReference type="ARBA" id="ARBA00009524"/>
    </source>
</evidence>
<evidence type="ECO:0000256" key="15">
    <source>
        <dbReference type="ARBA" id="ARBA00048238"/>
    </source>
</evidence>
<proteinExistence type="inferred from homology"/>
<organism evidence="22 25">
    <name type="scientific">Chryseobacterium culicis</name>
    <dbReference type="NCBI Taxonomy" id="680127"/>
    <lineage>
        <taxon>Bacteria</taxon>
        <taxon>Pseudomonadati</taxon>
        <taxon>Bacteroidota</taxon>
        <taxon>Flavobacteriia</taxon>
        <taxon>Flavobacteriales</taxon>
        <taxon>Weeksellaceae</taxon>
        <taxon>Chryseobacterium group</taxon>
        <taxon>Chryseobacterium</taxon>
    </lineage>
</organism>
<evidence type="ECO:0000256" key="10">
    <source>
        <dbReference type="ARBA" id="ARBA00023027"/>
    </source>
</evidence>
<evidence type="ECO:0000256" key="9">
    <source>
        <dbReference type="ARBA" id="ARBA00022958"/>
    </source>
</evidence>
<protein>
    <recommendedName>
        <fullName evidence="19">Bifunctional NAD(P)H-hydrate repair enzyme</fullName>
    </recommendedName>
    <alternativeName>
        <fullName evidence="19">Nicotinamide nucleotide repair protein</fullName>
    </alternativeName>
    <domain>
        <recommendedName>
            <fullName evidence="19">ADP-dependent (S)-NAD(P)H-hydrate dehydratase</fullName>
            <ecNumber evidence="19">4.2.1.136</ecNumber>
        </recommendedName>
        <alternativeName>
            <fullName evidence="19">ADP-dependent NAD(P)HX dehydratase</fullName>
        </alternativeName>
    </domain>
    <domain>
        <recommendedName>
            <fullName evidence="19">NAD(P)H-hydrate epimerase</fullName>
            <ecNumber evidence="19">5.1.99.6</ecNumber>
        </recommendedName>
    </domain>
</protein>
<keyword evidence="7 17" id="KW-0067">ATP-binding</keyword>
<reference evidence="24 25" key="1">
    <citation type="submission" date="2017-09" db="EMBL/GenBank/DDBJ databases">
        <title>Genomic, metabolic, and phenotypic characteristics of bacterial isolates from the natural microbiome of the model nematode Caenorhabditis elegans.</title>
        <authorList>
            <person name="Zimmermann J."/>
            <person name="Obeng N."/>
            <person name="Yang W."/>
            <person name="Obeng O."/>
            <person name="Kissoyan K."/>
            <person name="Pees B."/>
            <person name="Dirksen P."/>
            <person name="Hoppner M."/>
            <person name="Franke A."/>
            <person name="Rosenstiel P."/>
            <person name="Leippe M."/>
            <person name="Dierking K."/>
            <person name="Kaleta C."/>
            <person name="Schulenburg H."/>
        </authorList>
    </citation>
    <scope>NUCLEOTIDE SEQUENCE [LARGE SCALE GENOMIC DNA]</scope>
    <source>
        <strain evidence="22 25">MYb25</strain>
        <strain evidence="23 24">MYb44</strain>
    </source>
</reference>
<comment type="subunit">
    <text evidence="17">Homotetramer.</text>
</comment>
<evidence type="ECO:0000256" key="11">
    <source>
        <dbReference type="ARBA" id="ARBA00023235"/>
    </source>
</evidence>
<dbReference type="GO" id="GO:0046496">
    <property type="term" value="P:nicotinamide nucleotide metabolic process"/>
    <property type="evidence" value="ECO:0007669"/>
    <property type="project" value="UniProtKB-UniRule"/>
</dbReference>
<dbReference type="HAMAP" id="MF_01966">
    <property type="entry name" value="NADHX_epimerase"/>
    <property type="match status" value="1"/>
</dbReference>
<comment type="catalytic activity">
    <reaction evidence="15 17 19">
        <text>(6S)-NADHX + ADP = AMP + phosphate + NADH + H(+)</text>
        <dbReference type="Rhea" id="RHEA:32223"/>
        <dbReference type="ChEBI" id="CHEBI:15378"/>
        <dbReference type="ChEBI" id="CHEBI:43474"/>
        <dbReference type="ChEBI" id="CHEBI:57945"/>
        <dbReference type="ChEBI" id="CHEBI:64074"/>
        <dbReference type="ChEBI" id="CHEBI:456215"/>
        <dbReference type="ChEBI" id="CHEBI:456216"/>
        <dbReference type="EC" id="4.2.1.136"/>
    </reaction>
</comment>
<evidence type="ECO:0000313" key="22">
    <source>
        <dbReference type="EMBL" id="PRB82502.1"/>
    </source>
</evidence>
<gene>
    <name evidence="17" type="primary">nnrD</name>
    <name evidence="18" type="synonym">nnrE</name>
    <name evidence="22" type="ORF">CQ022_17580</name>
    <name evidence="23" type="ORF">CQ033_16475</name>
</gene>
<dbReference type="Pfam" id="PF03853">
    <property type="entry name" value="YjeF_N"/>
    <property type="match status" value="1"/>
</dbReference>
<dbReference type="OrthoDB" id="9806925at2"/>
<evidence type="ECO:0000256" key="5">
    <source>
        <dbReference type="ARBA" id="ARBA00022723"/>
    </source>
</evidence>
<dbReference type="InterPro" id="IPR004443">
    <property type="entry name" value="YjeF_N_dom"/>
</dbReference>
<feature type="binding site" evidence="18">
    <location>
        <position position="60"/>
    </location>
    <ligand>
        <name>K(+)</name>
        <dbReference type="ChEBI" id="CHEBI:29103"/>
    </ligand>
</feature>
<evidence type="ECO:0000256" key="16">
    <source>
        <dbReference type="ARBA" id="ARBA00049209"/>
    </source>
</evidence>
<comment type="function">
    <text evidence="14 19">Bifunctional enzyme that catalyzes the epimerization of the S- and R-forms of NAD(P)HX and the dehydration of the S-form of NAD(P)HX at the expense of ADP, which is converted to AMP. This allows the repair of both epimers of NAD(P)HX, a damaged form of NAD(P)H that is a result of enzymatic or heat-dependent hydration.</text>
</comment>
<evidence type="ECO:0000256" key="19">
    <source>
        <dbReference type="PIRNR" id="PIRNR017184"/>
    </source>
</evidence>
<comment type="function">
    <text evidence="17">Catalyzes the dehydration of the S-form of NAD(P)HX at the expense of ADP, which is converted to AMP. Together with NAD(P)HX epimerase, which catalyzes the epimerization of the S- and R-forms, the enzyme allows the repair of both epimers of NAD(P)HX, a damaged form of NAD(P)H that is a result of enzymatic or heat-dependent hydration.</text>
</comment>
<comment type="cofactor">
    <cofactor evidence="17">
        <name>Mg(2+)</name>
        <dbReference type="ChEBI" id="CHEBI:18420"/>
    </cofactor>
</comment>
<evidence type="ECO:0000313" key="25">
    <source>
        <dbReference type="Proteomes" id="UP000238534"/>
    </source>
</evidence>
<evidence type="ECO:0000256" key="7">
    <source>
        <dbReference type="ARBA" id="ARBA00022840"/>
    </source>
</evidence>
<evidence type="ECO:0000256" key="14">
    <source>
        <dbReference type="ARBA" id="ARBA00025153"/>
    </source>
</evidence>
<dbReference type="EC" id="4.2.1.136" evidence="19"/>
<comment type="catalytic activity">
    <reaction evidence="1 18 19">
        <text>(6R)-NADHX = (6S)-NADHX</text>
        <dbReference type="Rhea" id="RHEA:32215"/>
        <dbReference type="ChEBI" id="CHEBI:64074"/>
        <dbReference type="ChEBI" id="CHEBI:64075"/>
        <dbReference type="EC" id="5.1.99.6"/>
    </reaction>
</comment>
<feature type="binding site" evidence="18">
    <location>
        <position position="127"/>
    </location>
    <ligand>
        <name>K(+)</name>
        <dbReference type="ChEBI" id="CHEBI:29103"/>
    </ligand>
</feature>
<dbReference type="SUPFAM" id="SSF64153">
    <property type="entry name" value="YjeF N-terminal domain-like"/>
    <property type="match status" value="1"/>
</dbReference>
<feature type="binding site" evidence="18">
    <location>
        <begin position="59"/>
        <end position="63"/>
    </location>
    <ligand>
        <name>(6S)-NADPHX</name>
        <dbReference type="ChEBI" id="CHEBI:64076"/>
    </ligand>
</feature>
<dbReference type="AlphaFoldDB" id="A0A2S9CPT6"/>
<name>A0A2S9CPT6_CHRCI</name>
<dbReference type="InterPro" id="IPR000631">
    <property type="entry name" value="CARKD"/>
</dbReference>
<feature type="binding site" evidence="17">
    <location>
        <position position="440"/>
    </location>
    <ligand>
        <name>(6S)-NADPHX</name>
        <dbReference type="ChEBI" id="CHEBI:64076"/>
    </ligand>
</feature>
<dbReference type="PANTHER" id="PTHR12592:SF0">
    <property type="entry name" value="ATP-DEPENDENT (S)-NAD(P)H-HYDRATE DEHYDRATASE"/>
    <property type="match status" value="1"/>
</dbReference>
<comment type="catalytic activity">
    <reaction evidence="16 17 19">
        <text>(6S)-NADPHX + ADP = AMP + phosphate + NADPH + H(+)</text>
        <dbReference type="Rhea" id="RHEA:32235"/>
        <dbReference type="ChEBI" id="CHEBI:15378"/>
        <dbReference type="ChEBI" id="CHEBI:43474"/>
        <dbReference type="ChEBI" id="CHEBI:57783"/>
        <dbReference type="ChEBI" id="CHEBI:64076"/>
        <dbReference type="ChEBI" id="CHEBI:456215"/>
        <dbReference type="ChEBI" id="CHEBI:456216"/>
        <dbReference type="EC" id="4.2.1.136"/>
    </reaction>
</comment>
<feature type="binding site" evidence="18">
    <location>
        <begin position="131"/>
        <end position="137"/>
    </location>
    <ligand>
        <name>(6S)-NADPHX</name>
        <dbReference type="ChEBI" id="CHEBI:64076"/>
    </ligand>
</feature>
<comment type="cofactor">
    <cofactor evidence="18 19">
        <name>K(+)</name>
        <dbReference type="ChEBI" id="CHEBI:29103"/>
    </cofactor>
    <text evidence="18 19">Binds 1 potassium ion per subunit.</text>
</comment>
<feature type="domain" description="YjeF C-terminal" evidence="20">
    <location>
        <begin position="228"/>
        <end position="499"/>
    </location>
</feature>
<keyword evidence="24" id="KW-1185">Reference proteome</keyword>
<keyword evidence="9 18" id="KW-0630">Potassium</keyword>